<evidence type="ECO:0000256" key="2">
    <source>
        <dbReference type="ARBA" id="ARBA00022723"/>
    </source>
</evidence>
<keyword evidence="2" id="KW-0479">Metal-binding</keyword>
<dbReference type="RefSeq" id="WP_354026260.1">
    <property type="nucleotide sequence ID" value="NZ_JBEPSJ010000006.1"/>
</dbReference>
<dbReference type="Pfam" id="PF10370">
    <property type="entry name" value="Rv2993c-like_N"/>
    <property type="match status" value="1"/>
</dbReference>
<organism evidence="5 6">
    <name type="scientific">Conyzicola nivalis</name>
    <dbReference type="NCBI Taxonomy" id="1477021"/>
    <lineage>
        <taxon>Bacteria</taxon>
        <taxon>Bacillati</taxon>
        <taxon>Actinomycetota</taxon>
        <taxon>Actinomycetes</taxon>
        <taxon>Micrococcales</taxon>
        <taxon>Microbacteriaceae</taxon>
        <taxon>Conyzicola</taxon>
    </lineage>
</organism>
<dbReference type="SUPFAM" id="SSF56529">
    <property type="entry name" value="FAH"/>
    <property type="match status" value="1"/>
</dbReference>
<evidence type="ECO:0000259" key="4">
    <source>
        <dbReference type="Pfam" id="PF10370"/>
    </source>
</evidence>
<evidence type="ECO:0000256" key="1">
    <source>
        <dbReference type="ARBA" id="ARBA00010211"/>
    </source>
</evidence>
<dbReference type="Gene3D" id="2.30.30.370">
    <property type="entry name" value="FAH"/>
    <property type="match status" value="1"/>
</dbReference>
<reference evidence="5 6" key="1">
    <citation type="submission" date="2024-06" db="EMBL/GenBank/DDBJ databases">
        <title>Sorghum-associated microbial communities from plants grown in Nebraska, USA.</title>
        <authorList>
            <person name="Schachtman D."/>
        </authorList>
    </citation>
    <scope>NUCLEOTIDE SEQUENCE [LARGE SCALE GENOMIC DNA]</scope>
    <source>
        <strain evidence="5 6">2857</strain>
    </source>
</reference>
<keyword evidence="6" id="KW-1185">Reference proteome</keyword>
<dbReference type="EMBL" id="JBEPSJ010000006">
    <property type="protein sequence ID" value="MET4584095.1"/>
    <property type="molecule type" value="Genomic_DNA"/>
</dbReference>
<protein>
    <submittedName>
        <fullName evidence="5">2-keto-4-pentenoate hydratase/2-oxohepta-3-ene-1,7-dioic acid hydratase in catechol pathway</fullName>
    </submittedName>
</protein>
<dbReference type="PANTHER" id="PTHR42796:SF4">
    <property type="entry name" value="FUMARYLACETOACETATE HYDROLASE DOMAIN-CONTAINING PROTEIN 2A"/>
    <property type="match status" value="1"/>
</dbReference>
<dbReference type="InterPro" id="IPR011234">
    <property type="entry name" value="Fumarylacetoacetase-like_C"/>
</dbReference>
<feature type="domain" description="Rv2993c-like N-terminal" evidence="4">
    <location>
        <begin position="1"/>
        <end position="51"/>
    </location>
</feature>
<comment type="caution">
    <text evidence="5">The sequence shown here is derived from an EMBL/GenBank/DDBJ whole genome shotgun (WGS) entry which is preliminary data.</text>
</comment>
<comment type="similarity">
    <text evidence="1">Belongs to the FAH family.</text>
</comment>
<dbReference type="Pfam" id="PF01557">
    <property type="entry name" value="FAA_hydrolase"/>
    <property type="match status" value="1"/>
</dbReference>
<dbReference type="Gene3D" id="3.90.850.10">
    <property type="entry name" value="Fumarylacetoacetase-like, C-terminal domain"/>
    <property type="match status" value="1"/>
</dbReference>
<proteinExistence type="inferred from homology"/>
<dbReference type="PANTHER" id="PTHR42796">
    <property type="entry name" value="FUMARYLACETOACETATE HYDROLASE DOMAIN-CONTAINING PROTEIN 2A-RELATED"/>
    <property type="match status" value="1"/>
</dbReference>
<dbReference type="InterPro" id="IPR036663">
    <property type="entry name" value="Fumarylacetoacetase_C_sf"/>
</dbReference>
<dbReference type="InterPro" id="IPR051121">
    <property type="entry name" value="FAH"/>
</dbReference>
<evidence type="ECO:0000259" key="3">
    <source>
        <dbReference type="Pfam" id="PF01557"/>
    </source>
</evidence>
<sequence>MKIARFSNGGDPRFGIVDGDEIVVLTGDPMFSGFDTTEERIPLAEVRLLAPVIPRSKVVCIGLNYAEHKADMGDVGPSTPLMFLKPNTAVVGPGDAIQLPPNVGKIVHEGELVIVIGKIAKQVKAENAADYIFGYTVGNDVSARDLMVSDGQWARAKGYDTFAPIGPVIETELDPGNVEITTFVDGEQRRHGNTSQMLHSVAEIVAFASDVWTLLPGDIIMTGTPGGLGGFVAGQTVDITIEGVGTLSNPARARS</sequence>
<gene>
    <name evidence="5" type="ORF">ABIE21_003633</name>
</gene>
<evidence type="ECO:0000313" key="5">
    <source>
        <dbReference type="EMBL" id="MET4584095.1"/>
    </source>
</evidence>
<evidence type="ECO:0000313" key="6">
    <source>
        <dbReference type="Proteomes" id="UP001549257"/>
    </source>
</evidence>
<dbReference type="Proteomes" id="UP001549257">
    <property type="component" value="Unassembled WGS sequence"/>
</dbReference>
<feature type="domain" description="Fumarylacetoacetase-like C-terminal" evidence="3">
    <location>
        <begin position="57"/>
        <end position="250"/>
    </location>
</feature>
<accession>A0ABV2QT24</accession>
<name>A0ABV2QT24_9MICO</name>
<dbReference type="InterPro" id="IPR018833">
    <property type="entry name" value="Rv2993c-like_N"/>
</dbReference>